<dbReference type="GO" id="GO:0003746">
    <property type="term" value="F:translation elongation factor activity"/>
    <property type="evidence" value="ECO:0007669"/>
    <property type="project" value="UniProtKB-KW"/>
</dbReference>
<dbReference type="InterPro" id="IPR010987">
    <property type="entry name" value="Glutathione-S-Trfase_C-like"/>
</dbReference>
<feature type="domain" description="GST C-terminal" evidence="1">
    <location>
        <begin position="56"/>
        <end position="176"/>
    </location>
</feature>
<reference evidence="3" key="1">
    <citation type="submission" date="2025-08" db="UniProtKB">
        <authorList>
            <consortium name="RefSeq"/>
        </authorList>
    </citation>
    <scope>IDENTIFICATION</scope>
</reference>
<accession>A0ABM4D7J0</accession>
<dbReference type="Gene3D" id="1.20.1050.10">
    <property type="match status" value="1"/>
</dbReference>
<gene>
    <name evidence="3" type="primary">LOC105844493</name>
</gene>
<evidence type="ECO:0000259" key="1">
    <source>
        <dbReference type="PROSITE" id="PS50405"/>
    </source>
</evidence>
<dbReference type="PROSITE" id="PS50405">
    <property type="entry name" value="GST_CTER"/>
    <property type="match status" value="1"/>
</dbReference>
<dbReference type="Proteomes" id="UP001652625">
    <property type="component" value="Chromosome 12"/>
</dbReference>
<protein>
    <submittedName>
        <fullName evidence="3">Eukaryotic translation elongation factor 1 epsilon-1 isoform X2</fullName>
    </submittedName>
</protein>
<sequence length="177" mass="20620">MTSKVLYLNGFDELNNLIGYLQIDRNHCKIERKKKNNEDGPVIVDSSHALLGLITVAKSLARQSKQCLLGEDELTQAEVNQWLYFCQYNLASADSFQVKNALKDLNKHLESCAYVAGYNLTLADIFLYIYIHKEYKSISFAEKENFMNVSRWFNQVQHIPHLQQKLQNVLFHRTKLY</sequence>
<keyword evidence="2" id="KW-1185">Reference proteome</keyword>
<dbReference type="Pfam" id="PF21972">
    <property type="entry name" value="Arc1p_N_like"/>
    <property type="match status" value="1"/>
</dbReference>
<evidence type="ECO:0000313" key="3">
    <source>
        <dbReference type="RefSeq" id="XP_065670285.1"/>
    </source>
</evidence>
<proteinExistence type="predicted"/>
<dbReference type="InterPro" id="IPR053836">
    <property type="entry name" value="Arc1-like_N"/>
</dbReference>
<dbReference type="InterPro" id="IPR042450">
    <property type="entry name" value="EEF1E1"/>
</dbReference>
<keyword evidence="3" id="KW-0251">Elongation factor</keyword>
<keyword evidence="3" id="KW-0648">Protein biosynthesis</keyword>
<dbReference type="InterPro" id="IPR036282">
    <property type="entry name" value="Glutathione-S-Trfase_C_sf"/>
</dbReference>
<name>A0ABM4D7J0_HYDVU</name>
<dbReference type="InterPro" id="IPR053837">
    <property type="entry name" value="AIMP3/p18_C"/>
</dbReference>
<evidence type="ECO:0000313" key="2">
    <source>
        <dbReference type="Proteomes" id="UP001652625"/>
    </source>
</evidence>
<dbReference type="GeneID" id="105844493"/>
<dbReference type="PANTHER" id="PTHR44490:SF1">
    <property type="entry name" value="EUKARYOTIC TRANSLATION ELONGATION FACTOR 1 EPSILON-1"/>
    <property type="match status" value="1"/>
</dbReference>
<dbReference type="CDD" id="cd10305">
    <property type="entry name" value="GST_C_AIMP3"/>
    <property type="match status" value="1"/>
</dbReference>
<dbReference type="RefSeq" id="XP_065670285.1">
    <property type="nucleotide sequence ID" value="XM_065814213.1"/>
</dbReference>
<dbReference type="SUPFAM" id="SSF47616">
    <property type="entry name" value="GST C-terminal domain-like"/>
    <property type="match status" value="1"/>
</dbReference>
<organism evidence="2 3">
    <name type="scientific">Hydra vulgaris</name>
    <name type="common">Hydra</name>
    <name type="synonym">Hydra attenuata</name>
    <dbReference type="NCBI Taxonomy" id="6087"/>
    <lineage>
        <taxon>Eukaryota</taxon>
        <taxon>Metazoa</taxon>
        <taxon>Cnidaria</taxon>
        <taxon>Hydrozoa</taxon>
        <taxon>Hydroidolina</taxon>
        <taxon>Anthoathecata</taxon>
        <taxon>Aplanulata</taxon>
        <taxon>Hydridae</taxon>
        <taxon>Hydra</taxon>
    </lineage>
</organism>
<dbReference type="PANTHER" id="PTHR44490">
    <property type="entry name" value="EUKARYOTIC TRANSLATION ELONGATION FACTOR 1 EPSILON-1"/>
    <property type="match status" value="1"/>
</dbReference>